<comment type="similarity">
    <text evidence="4">Belongs to the Cob(I)alamin adenosyltransferase family.</text>
</comment>
<evidence type="ECO:0000313" key="7">
    <source>
        <dbReference type="Proteomes" id="UP000410492"/>
    </source>
</evidence>
<evidence type="ECO:0000259" key="5">
    <source>
        <dbReference type="Pfam" id="PF01923"/>
    </source>
</evidence>
<feature type="domain" description="Cobalamin adenosyltransferase-like" evidence="5">
    <location>
        <begin position="38"/>
        <end position="199"/>
    </location>
</feature>
<dbReference type="Pfam" id="PF01923">
    <property type="entry name" value="Cob_adeno_trans"/>
    <property type="match status" value="1"/>
</dbReference>
<dbReference type="GO" id="GO:0005524">
    <property type="term" value="F:ATP binding"/>
    <property type="evidence" value="ECO:0007669"/>
    <property type="project" value="UniProtKB-UniRule"/>
</dbReference>
<sequence length="222" mass="25407">MALRRIFHIHEMRKFDYIRQFRTQCIYFKDKNDKSTEIFSRQGDEGLSQTISGDIFSKDAEVFNAIGATEELLSYIGLAREYGHESEQQYTDKLKRIQTTVIDISTAISRSPINKTTIPGTYKKELEDWILDYSKQLPPPEEYIIPGGGVASASLHVARAICRRTERAVVPLVHKGSLDKEVIAYLNRLSDFLLMVSRIAAKHDNRAESIYIPKPNEEVQPQ</sequence>
<dbReference type="GO" id="GO:0008817">
    <property type="term" value="F:corrinoid adenosyltransferase activity"/>
    <property type="evidence" value="ECO:0007669"/>
    <property type="project" value="TreeGrafter"/>
</dbReference>
<dbReference type="PANTHER" id="PTHR12213">
    <property type="entry name" value="CORRINOID ADENOSYLTRANSFERASE"/>
    <property type="match status" value="1"/>
</dbReference>
<dbReference type="InterPro" id="IPR036451">
    <property type="entry name" value="CblAdoTrfase-like_sf"/>
</dbReference>
<accession>A0A653BXF9</accession>
<keyword evidence="1 4" id="KW-0808">Transferase</keyword>
<dbReference type="EMBL" id="CAACVG010006190">
    <property type="protein sequence ID" value="VEN39961.1"/>
    <property type="molecule type" value="Genomic_DNA"/>
</dbReference>
<keyword evidence="7" id="KW-1185">Reference proteome</keyword>
<dbReference type="Proteomes" id="UP000410492">
    <property type="component" value="Unassembled WGS sequence"/>
</dbReference>
<evidence type="ECO:0000256" key="3">
    <source>
        <dbReference type="ARBA" id="ARBA00022840"/>
    </source>
</evidence>
<keyword evidence="2 4" id="KW-0547">Nucleotide-binding</keyword>
<organism evidence="6 7">
    <name type="scientific">Callosobruchus maculatus</name>
    <name type="common">Southern cowpea weevil</name>
    <name type="synonym">Pulse bruchid</name>
    <dbReference type="NCBI Taxonomy" id="64391"/>
    <lineage>
        <taxon>Eukaryota</taxon>
        <taxon>Metazoa</taxon>
        <taxon>Ecdysozoa</taxon>
        <taxon>Arthropoda</taxon>
        <taxon>Hexapoda</taxon>
        <taxon>Insecta</taxon>
        <taxon>Pterygota</taxon>
        <taxon>Neoptera</taxon>
        <taxon>Endopterygota</taxon>
        <taxon>Coleoptera</taxon>
        <taxon>Polyphaga</taxon>
        <taxon>Cucujiformia</taxon>
        <taxon>Chrysomeloidea</taxon>
        <taxon>Chrysomelidae</taxon>
        <taxon>Bruchinae</taxon>
        <taxon>Bruchini</taxon>
        <taxon>Callosobruchus</taxon>
    </lineage>
</organism>
<gene>
    <name evidence="6" type="ORF">CALMAC_LOCUS4301</name>
</gene>
<proteinExistence type="inferred from homology"/>
<dbReference type="Gene3D" id="1.20.1200.10">
    <property type="entry name" value="Cobalamin adenosyltransferase-like"/>
    <property type="match status" value="1"/>
</dbReference>
<protein>
    <recommendedName>
        <fullName evidence="5">Cobalamin adenosyltransferase-like domain-containing protein</fullName>
    </recommendedName>
</protein>
<evidence type="ECO:0000313" key="6">
    <source>
        <dbReference type="EMBL" id="VEN39961.1"/>
    </source>
</evidence>
<dbReference type="PANTHER" id="PTHR12213:SF0">
    <property type="entry name" value="CORRINOID ADENOSYLTRANSFERASE MMAB"/>
    <property type="match status" value="1"/>
</dbReference>
<evidence type="ECO:0000256" key="4">
    <source>
        <dbReference type="RuleBase" id="RU366026"/>
    </source>
</evidence>
<evidence type="ECO:0000256" key="2">
    <source>
        <dbReference type="ARBA" id="ARBA00022741"/>
    </source>
</evidence>
<evidence type="ECO:0000256" key="1">
    <source>
        <dbReference type="ARBA" id="ARBA00022679"/>
    </source>
</evidence>
<dbReference type="NCBIfam" id="TIGR00636">
    <property type="entry name" value="PduO_Nterm"/>
    <property type="match status" value="1"/>
</dbReference>
<dbReference type="AlphaFoldDB" id="A0A653BXF9"/>
<dbReference type="SUPFAM" id="SSF89028">
    <property type="entry name" value="Cobalamin adenosyltransferase-like"/>
    <property type="match status" value="1"/>
</dbReference>
<dbReference type="InterPro" id="IPR029499">
    <property type="entry name" value="PduO-typ"/>
</dbReference>
<reference evidence="6 7" key="1">
    <citation type="submission" date="2019-01" db="EMBL/GenBank/DDBJ databases">
        <authorList>
            <person name="Sayadi A."/>
        </authorList>
    </citation>
    <scope>NUCLEOTIDE SEQUENCE [LARGE SCALE GENOMIC DNA]</scope>
</reference>
<keyword evidence="3 4" id="KW-0067">ATP-binding</keyword>
<dbReference type="OrthoDB" id="549173at2759"/>
<dbReference type="InterPro" id="IPR016030">
    <property type="entry name" value="CblAdoTrfase-like"/>
</dbReference>
<name>A0A653BXF9_CALMS</name>